<dbReference type="SUPFAM" id="SSF56300">
    <property type="entry name" value="Metallo-dependent phosphatases"/>
    <property type="match status" value="1"/>
</dbReference>
<dbReference type="PIRSF" id="PIRSF004789">
    <property type="entry name" value="DR1281"/>
    <property type="match status" value="1"/>
</dbReference>
<dbReference type="GO" id="GO:0004113">
    <property type="term" value="F:2',3'-cyclic-nucleotide 3'-phosphodiesterase activity"/>
    <property type="evidence" value="ECO:0007669"/>
    <property type="project" value="TreeGrafter"/>
</dbReference>
<organism evidence="1 2">
    <name type="scientific">Teretinema zuelzerae</name>
    <dbReference type="NCBI Taxonomy" id="156"/>
    <lineage>
        <taxon>Bacteria</taxon>
        <taxon>Pseudomonadati</taxon>
        <taxon>Spirochaetota</taxon>
        <taxon>Spirochaetia</taxon>
        <taxon>Spirochaetales</taxon>
        <taxon>Treponemataceae</taxon>
        <taxon>Teretinema</taxon>
    </lineage>
</organism>
<dbReference type="InterPro" id="IPR029052">
    <property type="entry name" value="Metallo-depent_PP-like"/>
</dbReference>
<sequence length="268" mass="28887">MRIVYIAEIVGKAGIWCVKQGLPELKKSEKPDLVIANGDGTTGGAGLGRQHAGYLRKLGIDVITGGDSIFFKKDLVEGMDTVPYVLRPANFPLQSPGRGWRFAQAGRERVAVVSMLGQAGFSRVHGDNPFAALHPLCDRLRQETPYIIVDFHAAATAEKQAFFRHADGRVSAVIGSHGRVQTADPSILSNGCGVITDAGRTGSLDSVGGTDPEVHIREYLSRMPDWSKDAWTRPALQGVVIDLDDSGKTAAIRSFSHDCGEPPQQDRV</sequence>
<dbReference type="Gene3D" id="3.60.21.10">
    <property type="match status" value="1"/>
</dbReference>
<gene>
    <name evidence="1" type="ORF">K7J14_05555</name>
</gene>
<evidence type="ECO:0000313" key="2">
    <source>
        <dbReference type="Proteomes" id="UP001198163"/>
    </source>
</evidence>
<dbReference type="AlphaFoldDB" id="A0AAE3EH90"/>
<comment type="caution">
    <text evidence="1">The sequence shown here is derived from an EMBL/GenBank/DDBJ whole genome shotgun (WGS) entry which is preliminary data.</text>
</comment>
<dbReference type="PANTHER" id="PTHR36303:SF1">
    <property type="entry name" value="2',3'-CYCLIC-NUCLEOTIDE 2'-PHOSPHODIESTERASE"/>
    <property type="match status" value="1"/>
</dbReference>
<dbReference type="PANTHER" id="PTHR36303">
    <property type="entry name" value="2',3'-CYCLIC-NUCLEOTIDE 2'-PHOSPHODIESTERASE"/>
    <property type="match status" value="1"/>
</dbReference>
<evidence type="ECO:0000313" key="1">
    <source>
        <dbReference type="EMBL" id="MCD1654165.1"/>
    </source>
</evidence>
<dbReference type="Proteomes" id="UP001198163">
    <property type="component" value="Unassembled WGS sequence"/>
</dbReference>
<dbReference type="Pfam" id="PF13277">
    <property type="entry name" value="YmdB"/>
    <property type="match status" value="1"/>
</dbReference>
<dbReference type="RefSeq" id="WP_408033974.1">
    <property type="nucleotide sequence ID" value="NZ_JAINWA010000001.1"/>
</dbReference>
<protein>
    <submittedName>
        <fullName evidence="1">YmdB family metallophosphoesterase</fullName>
    </submittedName>
</protein>
<proteinExistence type="predicted"/>
<reference evidence="1" key="1">
    <citation type="submission" date="2021-08" db="EMBL/GenBank/DDBJ databases">
        <title>Comparative analyses of Brucepasteria parasyntrophica and Teretinema zuelzerae.</title>
        <authorList>
            <person name="Song Y."/>
            <person name="Brune A."/>
        </authorList>
    </citation>
    <scope>NUCLEOTIDE SEQUENCE</scope>
    <source>
        <strain evidence="1">DSM 1903</strain>
    </source>
</reference>
<dbReference type="InterPro" id="IPR005235">
    <property type="entry name" value="YmdB-like"/>
</dbReference>
<keyword evidence="2" id="KW-1185">Reference proteome</keyword>
<name>A0AAE3EH90_9SPIR</name>
<dbReference type="EMBL" id="JAINWA010000001">
    <property type="protein sequence ID" value="MCD1654165.1"/>
    <property type="molecule type" value="Genomic_DNA"/>
</dbReference>
<accession>A0AAE3EH90</accession>